<name>A0A2S5AAQ1_9SPHI</name>
<accession>A0A2S5AAQ1</accession>
<gene>
    <name evidence="2" type="ORF">C3K47_02075</name>
</gene>
<dbReference type="AlphaFoldDB" id="A0A2S5AAQ1"/>
<proteinExistence type="predicted"/>
<reference evidence="2 3" key="1">
    <citation type="submission" date="2018-01" db="EMBL/GenBank/DDBJ databases">
        <authorList>
            <person name="Gaut B.S."/>
            <person name="Morton B.R."/>
            <person name="Clegg M.T."/>
            <person name="Duvall M.R."/>
        </authorList>
    </citation>
    <scope>NUCLEOTIDE SEQUENCE [LARGE SCALE GENOMIC DNA]</scope>
    <source>
        <strain evidence="2 3">HR-AV</strain>
    </source>
</reference>
<dbReference type="Proteomes" id="UP000236893">
    <property type="component" value="Unassembled WGS sequence"/>
</dbReference>
<evidence type="ECO:0000313" key="2">
    <source>
        <dbReference type="EMBL" id="POY39307.1"/>
    </source>
</evidence>
<keyword evidence="1" id="KW-0812">Transmembrane</keyword>
<organism evidence="2 3">
    <name type="scientific">Solitalea longa</name>
    <dbReference type="NCBI Taxonomy" id="2079460"/>
    <lineage>
        <taxon>Bacteria</taxon>
        <taxon>Pseudomonadati</taxon>
        <taxon>Bacteroidota</taxon>
        <taxon>Sphingobacteriia</taxon>
        <taxon>Sphingobacteriales</taxon>
        <taxon>Sphingobacteriaceae</taxon>
        <taxon>Solitalea</taxon>
    </lineage>
</organism>
<dbReference type="OrthoDB" id="370375at2"/>
<sequence length="126" mass="14501">MDKGIYLLLTQVTVIIHFAFILFVVAGGFFAHKNRWIKVIHMVSVAWAIFAELSYGVVCPLTAIENYFGYHAGLSTYQEDFITRHLIPIIYQENLSPFIQYILVGIVIGINLIAYKIRWKQSKFNS</sequence>
<evidence type="ECO:0000256" key="1">
    <source>
        <dbReference type="SAM" id="Phobius"/>
    </source>
</evidence>
<dbReference type="Pfam" id="PF10861">
    <property type="entry name" value="DUF2784"/>
    <property type="match status" value="1"/>
</dbReference>
<dbReference type="InterPro" id="IPR021218">
    <property type="entry name" value="DUF2784"/>
</dbReference>
<feature type="transmembrane region" description="Helical" evidence="1">
    <location>
        <begin position="43"/>
        <end position="64"/>
    </location>
</feature>
<protein>
    <submittedName>
        <fullName evidence="2">DUF2784 domain-containing protein</fullName>
    </submittedName>
</protein>
<comment type="caution">
    <text evidence="2">The sequence shown here is derived from an EMBL/GenBank/DDBJ whole genome shotgun (WGS) entry which is preliminary data.</text>
</comment>
<evidence type="ECO:0000313" key="3">
    <source>
        <dbReference type="Proteomes" id="UP000236893"/>
    </source>
</evidence>
<dbReference type="RefSeq" id="WP_103787409.1">
    <property type="nucleotide sequence ID" value="NZ_PQVF01000001.1"/>
</dbReference>
<keyword evidence="3" id="KW-1185">Reference proteome</keyword>
<dbReference type="EMBL" id="PQVF01000001">
    <property type="protein sequence ID" value="POY39307.1"/>
    <property type="molecule type" value="Genomic_DNA"/>
</dbReference>
<feature type="transmembrane region" description="Helical" evidence="1">
    <location>
        <begin position="6"/>
        <end position="31"/>
    </location>
</feature>
<keyword evidence="1" id="KW-0472">Membrane</keyword>
<keyword evidence="1" id="KW-1133">Transmembrane helix</keyword>
<feature type="transmembrane region" description="Helical" evidence="1">
    <location>
        <begin position="98"/>
        <end position="117"/>
    </location>
</feature>